<evidence type="ECO:0000313" key="7">
    <source>
        <dbReference type="EMBL" id="RIX83225.1"/>
    </source>
</evidence>
<dbReference type="GO" id="GO:0015658">
    <property type="term" value="F:branched-chain amino acid transmembrane transporter activity"/>
    <property type="evidence" value="ECO:0007669"/>
    <property type="project" value="InterPro"/>
</dbReference>
<dbReference type="AlphaFoldDB" id="A0A9X8GWS7"/>
<accession>A0A9X8GWS7</accession>
<feature type="transmembrane region" description="Helical" evidence="6">
    <location>
        <begin position="94"/>
        <end position="113"/>
    </location>
</feature>
<dbReference type="RefSeq" id="WP_119552768.1">
    <property type="nucleotide sequence ID" value="NZ_QXMN01000005.1"/>
</dbReference>
<proteinExistence type="predicted"/>
<comment type="caution">
    <text evidence="7">The sequence shown here is derived from an EMBL/GenBank/DDBJ whole genome shotgun (WGS) entry which is preliminary data.</text>
</comment>
<evidence type="ECO:0000256" key="5">
    <source>
        <dbReference type="ARBA" id="ARBA00023136"/>
    </source>
</evidence>
<gene>
    <name evidence="7" type="ORF">D3H34_07265</name>
</gene>
<dbReference type="GO" id="GO:0005886">
    <property type="term" value="C:plasma membrane"/>
    <property type="evidence" value="ECO:0007669"/>
    <property type="project" value="UniProtKB-SubCell"/>
</dbReference>
<dbReference type="Proteomes" id="UP000265619">
    <property type="component" value="Unassembled WGS sequence"/>
</dbReference>
<dbReference type="PANTHER" id="PTHR30482">
    <property type="entry name" value="HIGH-AFFINITY BRANCHED-CHAIN AMINO ACID TRANSPORT SYSTEM PERMEASE"/>
    <property type="match status" value="1"/>
</dbReference>
<dbReference type="PANTHER" id="PTHR30482:SF17">
    <property type="entry name" value="ABC TRANSPORTER ATP-BINDING PROTEIN"/>
    <property type="match status" value="1"/>
</dbReference>
<dbReference type="CDD" id="cd06581">
    <property type="entry name" value="TM_PBP1_LivM_like"/>
    <property type="match status" value="1"/>
</dbReference>
<keyword evidence="5 6" id="KW-0472">Membrane</keyword>
<sequence>MMTTTSSSSASASRLQPALHLLPLLLLAVPWFTTAGGMLDLITFVLVYGLFAMSLNLLVGYTGLVSFGHAMFFAFGAYGFCLALQAGWGTLPALLAAVSATGLLACLVGAVCVRLHETHFSFITLAMAMLLYNMIEIWAPLTGGDQGLTGMVRQATLFGANLSAGVARYQFIAAVFCASVFAMYAVVCSSFGTTLRMVRDNEPRCGYLGVNVYLTKLAAFVVSALFAAVAGVLATLLVSGAYPTMAFWSTSGDAIFAILLGGSRVFYGPLAGALLLRLLTDGTVRYTGNTSLVLGVLILAIVLLVRKGPVDLLAERWQARKARRSAHSRHAPSAVVLKEAS</sequence>
<dbReference type="Pfam" id="PF02653">
    <property type="entry name" value="BPD_transp_2"/>
    <property type="match status" value="1"/>
</dbReference>
<evidence type="ECO:0000256" key="6">
    <source>
        <dbReference type="SAM" id="Phobius"/>
    </source>
</evidence>
<evidence type="ECO:0000256" key="4">
    <source>
        <dbReference type="ARBA" id="ARBA00022989"/>
    </source>
</evidence>
<evidence type="ECO:0000256" key="2">
    <source>
        <dbReference type="ARBA" id="ARBA00022475"/>
    </source>
</evidence>
<dbReference type="EMBL" id="QXMN01000005">
    <property type="protein sequence ID" value="RIX83225.1"/>
    <property type="molecule type" value="Genomic_DNA"/>
</dbReference>
<name>A0A9X8GWS7_9BURK</name>
<feature type="transmembrane region" description="Helical" evidence="6">
    <location>
        <begin position="286"/>
        <end position="305"/>
    </location>
</feature>
<feature type="transmembrane region" description="Helical" evidence="6">
    <location>
        <begin position="120"/>
        <end position="141"/>
    </location>
</feature>
<evidence type="ECO:0000256" key="3">
    <source>
        <dbReference type="ARBA" id="ARBA00022692"/>
    </source>
</evidence>
<feature type="transmembrane region" description="Helical" evidence="6">
    <location>
        <begin position="217"/>
        <end position="242"/>
    </location>
</feature>
<protein>
    <submittedName>
        <fullName evidence="7">Branched-chain amino acid ABC transporter permease</fullName>
    </submittedName>
</protein>
<feature type="transmembrane region" description="Helical" evidence="6">
    <location>
        <begin position="171"/>
        <end position="196"/>
    </location>
</feature>
<keyword evidence="2" id="KW-1003">Cell membrane</keyword>
<dbReference type="OrthoDB" id="9034298at2"/>
<evidence type="ECO:0000313" key="8">
    <source>
        <dbReference type="Proteomes" id="UP000265619"/>
    </source>
</evidence>
<reference evidence="7 8" key="1">
    <citation type="submission" date="2018-09" db="EMBL/GenBank/DDBJ databases">
        <title>Acidovorax cavernicola nov. sp. isolated from Gruta de las Maravillas (Aracena, Spain).</title>
        <authorList>
            <person name="Jurado V."/>
            <person name="Gutierrez-Patricio S."/>
            <person name="Gonzalez-Pimentel J.L."/>
            <person name="Miller A.Z."/>
            <person name="Laiz L."/>
            <person name="Saiz-Jimenez C."/>
        </authorList>
    </citation>
    <scope>NUCLEOTIDE SEQUENCE [LARGE SCALE GENOMIC DNA]</scope>
    <source>
        <strain evidence="7 8">1011MAR4D40.2</strain>
    </source>
</reference>
<evidence type="ECO:0000256" key="1">
    <source>
        <dbReference type="ARBA" id="ARBA00004651"/>
    </source>
</evidence>
<dbReference type="InterPro" id="IPR043428">
    <property type="entry name" value="LivM-like"/>
</dbReference>
<comment type="subcellular location">
    <subcellularLocation>
        <location evidence="1">Cell membrane</location>
        <topology evidence="1">Multi-pass membrane protein</topology>
    </subcellularLocation>
</comment>
<keyword evidence="3 6" id="KW-0812">Transmembrane</keyword>
<keyword evidence="4 6" id="KW-1133">Transmembrane helix</keyword>
<keyword evidence="8" id="KW-1185">Reference proteome</keyword>
<dbReference type="InterPro" id="IPR001851">
    <property type="entry name" value="ABC_transp_permease"/>
</dbReference>
<feature type="transmembrane region" description="Helical" evidence="6">
    <location>
        <begin position="254"/>
        <end position="279"/>
    </location>
</feature>
<organism evidence="7 8">
    <name type="scientific">Acidovorax cavernicola</name>
    <dbReference type="NCBI Taxonomy" id="1675792"/>
    <lineage>
        <taxon>Bacteria</taxon>
        <taxon>Pseudomonadati</taxon>
        <taxon>Pseudomonadota</taxon>
        <taxon>Betaproteobacteria</taxon>
        <taxon>Burkholderiales</taxon>
        <taxon>Comamonadaceae</taxon>
        <taxon>Acidovorax</taxon>
    </lineage>
</organism>